<keyword evidence="4" id="KW-0342">GTP-binding</keyword>
<dbReference type="GO" id="GO:0006355">
    <property type="term" value="P:regulation of DNA-templated transcription"/>
    <property type="evidence" value="ECO:0007669"/>
    <property type="project" value="InterPro"/>
</dbReference>
<dbReference type="PANTHER" id="PTHR45138:SF9">
    <property type="entry name" value="DIGUANYLATE CYCLASE DGCM-RELATED"/>
    <property type="match status" value="1"/>
</dbReference>
<name>A0A2P5GNJ4_9ENTR</name>
<dbReference type="FunFam" id="3.30.70.270:FF:000001">
    <property type="entry name" value="Diguanylate cyclase domain protein"/>
    <property type="match status" value="1"/>
</dbReference>
<dbReference type="GO" id="GO:0043709">
    <property type="term" value="P:cell adhesion involved in single-species biofilm formation"/>
    <property type="evidence" value="ECO:0007669"/>
    <property type="project" value="TreeGrafter"/>
</dbReference>
<comment type="caution">
    <text evidence="9">The sequence shown here is derived from an EMBL/GenBank/DDBJ whole genome shotgun (WGS) entry which is preliminary data.</text>
</comment>
<dbReference type="PROSITE" id="PS50112">
    <property type="entry name" value="PAS"/>
    <property type="match status" value="1"/>
</dbReference>
<dbReference type="GO" id="GO:1902201">
    <property type="term" value="P:negative regulation of bacterial-type flagellum-dependent cell motility"/>
    <property type="evidence" value="ECO:0007669"/>
    <property type="project" value="TreeGrafter"/>
</dbReference>
<evidence type="ECO:0000313" key="9">
    <source>
        <dbReference type="EMBL" id="POP48132.1"/>
    </source>
</evidence>
<evidence type="ECO:0000313" key="11">
    <source>
        <dbReference type="Proteomes" id="UP000247005"/>
    </source>
</evidence>
<evidence type="ECO:0000256" key="2">
    <source>
        <dbReference type="ARBA" id="ARBA00004665"/>
    </source>
</evidence>
<dbReference type="Gene3D" id="3.30.450.20">
    <property type="entry name" value="PAS domain"/>
    <property type="match status" value="2"/>
</dbReference>
<dbReference type="Gene3D" id="3.30.70.270">
    <property type="match status" value="1"/>
</dbReference>
<dbReference type="RefSeq" id="WP_103677003.1">
    <property type="nucleotide sequence ID" value="NZ_PQGD01000011.1"/>
</dbReference>
<dbReference type="InterPro" id="IPR043128">
    <property type="entry name" value="Rev_trsase/Diguanyl_cyclase"/>
</dbReference>
<sequence>MTNEKTRPYFHEVDEKHLFDLLNHNSDWLWEVDAQGRYTWVSGVVTELLGYPPDYVLGRTPFDFMPPEEAERVGLAFTEIVTAKRAFSGLVNRNRRIDGTIVVLETSGIPLFDDQGNLSGYRGIDRNISTLGERVLQLETIYDTTPVALCMIDLNGRIVMSNKAMTRLLASAGSGDVADYFPDVMPECWQQFLQDFVAADNSVDIPGREVMFCERYYYTQPVPVYDATDNVIGLSVTWVDITARRLAEQKLASANQVLQQFAQLDHLTGLFNRRHMDEFLLNEIALALEQGLPLSICLADIDFFKNFNDNQGHQSGDDCLRAVTKALVSASLRPEDNISRYGGEEFLVILPRTDINGALLVAERLRASVTALNIPHVSSPTGFLTISIGVATLYDAKARFGEQPLHSIASELIYQADTALYKAKKQGRNQVVSGTE</sequence>
<feature type="domain" description="PAS" evidence="6">
    <location>
        <begin position="14"/>
        <end position="84"/>
    </location>
</feature>
<dbReference type="InterPro" id="IPR050469">
    <property type="entry name" value="Diguanylate_Cyclase"/>
</dbReference>
<dbReference type="SUPFAM" id="SSF55073">
    <property type="entry name" value="Nucleotide cyclase"/>
    <property type="match status" value="1"/>
</dbReference>
<dbReference type="SMART" id="SM00267">
    <property type="entry name" value="GGDEF"/>
    <property type="match status" value="1"/>
</dbReference>
<dbReference type="GO" id="GO:0052621">
    <property type="term" value="F:diguanylate cyclase activity"/>
    <property type="evidence" value="ECO:0007669"/>
    <property type="project" value="UniProtKB-EC"/>
</dbReference>
<comment type="catalytic activity">
    <reaction evidence="5">
        <text>2 GTP = 3',3'-c-di-GMP + 2 diphosphate</text>
        <dbReference type="Rhea" id="RHEA:24898"/>
        <dbReference type="ChEBI" id="CHEBI:33019"/>
        <dbReference type="ChEBI" id="CHEBI:37565"/>
        <dbReference type="ChEBI" id="CHEBI:58805"/>
        <dbReference type="EC" id="2.7.7.65"/>
    </reaction>
</comment>
<dbReference type="CDD" id="cd01949">
    <property type="entry name" value="GGDEF"/>
    <property type="match status" value="1"/>
</dbReference>
<evidence type="ECO:0000256" key="1">
    <source>
        <dbReference type="ARBA" id="ARBA00001946"/>
    </source>
</evidence>
<evidence type="ECO:0000256" key="4">
    <source>
        <dbReference type="ARBA" id="ARBA00023134"/>
    </source>
</evidence>
<reference evidence="10 11" key="1">
    <citation type="submission" date="2018-01" db="EMBL/GenBank/DDBJ databases">
        <title>Superficieibacter electus gen. nov., sp. nov., an extended-spectrum beta-lactamase possessing member of the Enterobacteriaceae family, isolated from intensive care unit surfaces.</title>
        <authorList>
            <person name="Potter R.F."/>
            <person name="D'Souza A.W."/>
        </authorList>
    </citation>
    <scope>NUCLEOTIDE SEQUENCE [LARGE SCALE GENOMIC DNA]</scope>
    <source>
        <strain evidence="9 11">BP-1</strain>
        <strain evidence="8 10">BP-2</strain>
    </source>
</reference>
<protein>
    <recommendedName>
        <fullName evidence="3">diguanylate cyclase</fullName>
        <ecNumber evidence="3">2.7.7.65</ecNumber>
    </recommendedName>
</protein>
<dbReference type="PANTHER" id="PTHR45138">
    <property type="entry name" value="REGULATORY COMPONENTS OF SENSORY TRANSDUCTION SYSTEM"/>
    <property type="match status" value="1"/>
</dbReference>
<dbReference type="InterPro" id="IPR029787">
    <property type="entry name" value="Nucleotide_cyclase"/>
</dbReference>
<evidence type="ECO:0000256" key="3">
    <source>
        <dbReference type="ARBA" id="ARBA00012528"/>
    </source>
</evidence>
<dbReference type="SMART" id="SM00091">
    <property type="entry name" value="PAS"/>
    <property type="match status" value="2"/>
</dbReference>
<dbReference type="GO" id="GO:0005525">
    <property type="term" value="F:GTP binding"/>
    <property type="evidence" value="ECO:0007669"/>
    <property type="project" value="UniProtKB-KW"/>
</dbReference>
<dbReference type="NCBIfam" id="TIGR00254">
    <property type="entry name" value="GGDEF"/>
    <property type="match status" value="1"/>
</dbReference>
<comment type="pathway">
    <text evidence="2">Purine metabolism; 3',5'-cyclic di-GMP biosynthesis.</text>
</comment>
<dbReference type="InterPro" id="IPR000160">
    <property type="entry name" value="GGDEF_dom"/>
</dbReference>
<evidence type="ECO:0000256" key="5">
    <source>
        <dbReference type="ARBA" id="ARBA00034247"/>
    </source>
</evidence>
<evidence type="ECO:0000259" key="6">
    <source>
        <dbReference type="PROSITE" id="PS50112"/>
    </source>
</evidence>
<dbReference type="InterPro" id="IPR013656">
    <property type="entry name" value="PAS_4"/>
</dbReference>
<dbReference type="Pfam" id="PF08448">
    <property type="entry name" value="PAS_4"/>
    <property type="match status" value="1"/>
</dbReference>
<dbReference type="PROSITE" id="PS50887">
    <property type="entry name" value="GGDEF"/>
    <property type="match status" value="1"/>
</dbReference>
<feature type="domain" description="GGDEF" evidence="7">
    <location>
        <begin position="292"/>
        <end position="436"/>
    </location>
</feature>
<proteinExistence type="predicted"/>
<accession>A0A2P5GNJ4</accession>
<dbReference type="EMBL" id="PQGD01000011">
    <property type="protein sequence ID" value="POP48132.1"/>
    <property type="molecule type" value="Genomic_DNA"/>
</dbReference>
<dbReference type="SUPFAM" id="SSF55785">
    <property type="entry name" value="PYP-like sensor domain (PAS domain)"/>
    <property type="match status" value="2"/>
</dbReference>
<dbReference type="InterPro" id="IPR000014">
    <property type="entry name" value="PAS"/>
</dbReference>
<dbReference type="CDD" id="cd00130">
    <property type="entry name" value="PAS"/>
    <property type="match status" value="1"/>
</dbReference>
<gene>
    <name evidence="9" type="ORF">CHU32_14960</name>
    <name evidence="8" type="ORF">CHU33_15670</name>
</gene>
<comment type="cofactor">
    <cofactor evidence="1">
        <name>Mg(2+)</name>
        <dbReference type="ChEBI" id="CHEBI:18420"/>
    </cofactor>
</comment>
<dbReference type="Pfam" id="PF00989">
    <property type="entry name" value="PAS"/>
    <property type="match status" value="1"/>
</dbReference>
<dbReference type="Proteomes" id="UP000237073">
    <property type="component" value="Unassembled WGS sequence"/>
</dbReference>
<organism evidence="9 11">
    <name type="scientific">Superficieibacter electus</name>
    <dbReference type="NCBI Taxonomy" id="2022662"/>
    <lineage>
        <taxon>Bacteria</taxon>
        <taxon>Pseudomonadati</taxon>
        <taxon>Pseudomonadota</taxon>
        <taxon>Gammaproteobacteria</taxon>
        <taxon>Enterobacterales</taxon>
        <taxon>Enterobacteriaceae</taxon>
        <taxon>Superficieibacter</taxon>
    </lineage>
</organism>
<dbReference type="AlphaFoldDB" id="A0A2P5GNJ4"/>
<dbReference type="InterPro" id="IPR035965">
    <property type="entry name" value="PAS-like_dom_sf"/>
</dbReference>
<dbReference type="InterPro" id="IPR013767">
    <property type="entry name" value="PAS_fold"/>
</dbReference>
<evidence type="ECO:0000313" key="8">
    <source>
        <dbReference type="EMBL" id="POP43664.1"/>
    </source>
</evidence>
<dbReference type="EC" id="2.7.7.65" evidence="3"/>
<keyword evidence="4" id="KW-0547">Nucleotide-binding</keyword>
<evidence type="ECO:0000313" key="10">
    <source>
        <dbReference type="Proteomes" id="UP000237073"/>
    </source>
</evidence>
<keyword evidence="10" id="KW-1185">Reference proteome</keyword>
<dbReference type="Proteomes" id="UP000247005">
    <property type="component" value="Unassembled WGS sequence"/>
</dbReference>
<dbReference type="GO" id="GO:0005886">
    <property type="term" value="C:plasma membrane"/>
    <property type="evidence" value="ECO:0007669"/>
    <property type="project" value="TreeGrafter"/>
</dbReference>
<dbReference type="OrthoDB" id="9812260at2"/>
<dbReference type="NCBIfam" id="TIGR00229">
    <property type="entry name" value="sensory_box"/>
    <property type="match status" value="1"/>
</dbReference>
<evidence type="ECO:0000259" key="7">
    <source>
        <dbReference type="PROSITE" id="PS50887"/>
    </source>
</evidence>
<dbReference type="Pfam" id="PF00990">
    <property type="entry name" value="GGDEF"/>
    <property type="match status" value="1"/>
</dbReference>
<dbReference type="EMBL" id="PQGE01000013">
    <property type="protein sequence ID" value="POP43664.1"/>
    <property type="molecule type" value="Genomic_DNA"/>
</dbReference>